<gene>
    <name evidence="1" type="ORF">ENL19_02060</name>
</gene>
<evidence type="ECO:0000313" key="1">
    <source>
        <dbReference type="EMBL" id="HHE04830.1"/>
    </source>
</evidence>
<dbReference type="Proteomes" id="UP000886110">
    <property type="component" value="Unassembled WGS sequence"/>
</dbReference>
<dbReference type="EMBL" id="DRTB01000154">
    <property type="protein sequence ID" value="HHE04830.1"/>
    <property type="molecule type" value="Genomic_DNA"/>
</dbReference>
<name>A0A7C5HBN2_UNCW3</name>
<dbReference type="AlphaFoldDB" id="A0A7C5HBN2"/>
<reference evidence="1" key="1">
    <citation type="journal article" date="2020" name="mSystems">
        <title>Genome- and Community-Level Interaction Insights into Carbon Utilization and Element Cycling Functions of Hydrothermarchaeota in Hydrothermal Sediment.</title>
        <authorList>
            <person name="Zhou Z."/>
            <person name="Liu Y."/>
            <person name="Xu W."/>
            <person name="Pan J."/>
            <person name="Luo Z.H."/>
            <person name="Li M."/>
        </authorList>
    </citation>
    <scope>NUCLEOTIDE SEQUENCE [LARGE SCALE GENOMIC DNA]</scope>
    <source>
        <strain evidence="1">HyVt-74</strain>
    </source>
</reference>
<organism evidence="1">
    <name type="scientific">candidate division WOR-3 bacterium</name>
    <dbReference type="NCBI Taxonomy" id="2052148"/>
    <lineage>
        <taxon>Bacteria</taxon>
        <taxon>Bacteria division WOR-3</taxon>
    </lineage>
</organism>
<sequence>MYKVLFANLATESTGEVIYLLNSLKRHNDAEVKLYLLVHEDLKNIAERFNGEVILHPYKEEELLEEIKKLSRDFHFIILNAVNAAILESCIRLASKISETIEYLLKKKVKVGVNDIHASCVRTFEEREKLIEEIKEKAKKLVHPQKKRMYYFESIVPRRARAMILFIPQEVYVFRSVPLTFPRNVLEEKKERIFYYDGDFIKFERKKGLLDKILISHSRVASRMLFSLYKEKALLLLENLIGKVIPAIYESLKEKETKEIILMDPNECFQKESYKNLKIKRYKYVPPDEFRDILSRVLFTVSFVSHTTIGVYSILNGIPFLSIYSSRFSTDIPWMDKILFPLYLPPFESLGQIEGDIAWRGMFSNNPYFEAIVYGDISDEENLHKTIKDILTGVPQRRIDSYITKFKALNLPLFSELICDLVRGGSS</sequence>
<protein>
    <recommendedName>
        <fullName evidence="2">Polysaccharide pyruvyl transferase domain-containing protein</fullName>
    </recommendedName>
</protein>
<comment type="caution">
    <text evidence="1">The sequence shown here is derived from an EMBL/GenBank/DDBJ whole genome shotgun (WGS) entry which is preliminary data.</text>
</comment>
<accession>A0A7C5HBN2</accession>
<evidence type="ECO:0008006" key="2">
    <source>
        <dbReference type="Google" id="ProtNLM"/>
    </source>
</evidence>
<proteinExistence type="predicted"/>